<evidence type="ECO:0000256" key="2">
    <source>
        <dbReference type="ARBA" id="ARBA00022679"/>
    </source>
</evidence>
<keyword evidence="2 3" id="KW-0808">Transferase</keyword>
<protein>
    <submittedName>
        <fullName evidence="3">UDP-glycosyltransferase 74C1</fullName>
    </submittedName>
</protein>
<dbReference type="GO" id="GO:0035251">
    <property type="term" value="F:UDP-glucosyltransferase activity"/>
    <property type="evidence" value="ECO:0007669"/>
    <property type="project" value="TreeGrafter"/>
</dbReference>
<dbReference type="STRING" id="1108050.A0A0B7FRP5"/>
<comment type="similarity">
    <text evidence="1">Belongs to the UDP-glycosyltransferase family.</text>
</comment>
<organism evidence="3 4">
    <name type="scientific">Thanatephorus cucumeris (strain AG1-IB / isolate 7/3/14)</name>
    <name type="common">Lettuce bottom rot fungus</name>
    <name type="synonym">Rhizoctonia solani</name>
    <dbReference type="NCBI Taxonomy" id="1108050"/>
    <lineage>
        <taxon>Eukaryota</taxon>
        <taxon>Fungi</taxon>
        <taxon>Dikarya</taxon>
        <taxon>Basidiomycota</taxon>
        <taxon>Agaricomycotina</taxon>
        <taxon>Agaricomycetes</taxon>
        <taxon>Cantharellales</taxon>
        <taxon>Ceratobasidiaceae</taxon>
        <taxon>Rhizoctonia</taxon>
        <taxon>Rhizoctonia solani AG-1</taxon>
    </lineage>
</organism>
<dbReference type="AlphaFoldDB" id="A0A0B7FRP5"/>
<dbReference type="SUPFAM" id="SSF53756">
    <property type="entry name" value="UDP-Glycosyltransferase/glycogen phosphorylase"/>
    <property type="match status" value="1"/>
</dbReference>
<keyword evidence="4" id="KW-1185">Reference proteome</keyword>
<accession>A0A0B7FRP5</accession>
<dbReference type="Pfam" id="PF00201">
    <property type="entry name" value="UDPGT"/>
    <property type="match status" value="1"/>
</dbReference>
<reference evidence="3 4" key="1">
    <citation type="submission" date="2014-11" db="EMBL/GenBank/DDBJ databases">
        <authorList>
            <person name="Wibberg Daniel"/>
        </authorList>
    </citation>
    <scope>NUCLEOTIDE SEQUENCE [LARGE SCALE GENOMIC DNA]</scope>
    <source>
        <strain evidence="3">Rhizoctonia solani AG1-IB 7/3/14</strain>
    </source>
</reference>
<evidence type="ECO:0000313" key="3">
    <source>
        <dbReference type="EMBL" id="CEL58903.1"/>
    </source>
</evidence>
<dbReference type="InterPro" id="IPR002213">
    <property type="entry name" value="UDP_glucos_trans"/>
</dbReference>
<dbReference type="Gene3D" id="3.40.50.2000">
    <property type="entry name" value="Glycogen Phosphorylase B"/>
    <property type="match status" value="2"/>
</dbReference>
<proteinExistence type="inferred from homology"/>
<gene>
    <name evidence="3" type="ORF">RSOLAG1IB_08923</name>
</gene>
<dbReference type="EMBL" id="LN679135">
    <property type="protein sequence ID" value="CEL58903.1"/>
    <property type="molecule type" value="Genomic_DNA"/>
</dbReference>
<evidence type="ECO:0000256" key="1">
    <source>
        <dbReference type="ARBA" id="ARBA00009995"/>
    </source>
</evidence>
<sequence>MVSSPLKHIVFVPAPAWSHLRPCLKTALRMVEKFPELFISLFVYHSEMPKANKYLSTQPSMYSRRIRITTASSKEVAPTLANSNPIEMLSYLELSFKRWIGDELQQENTLQVDGRPVDVPSAIMEDVFNGGMSLACKDVHNLPVVGWWLATSSSLMTITEHKPSSYGTKILESLIPLCSQEKQNWFSKAAEIYVQINKITFVSRFLDWALNNGAMLLQNASGRLVNIPGLPVHHEWELNPQYFPFMPLFMAYLVPRVTNIINNVDTLVCCTTFEMEPISAVSLSTAFEHAITPLFIGPAVDLASPNYEDPDSPVTQFLDRAHNEKGAHSVIYVAFGTVFFPSQSSMSHLMAALDEIPKAGLRFIFSLSSADAKLERSWMDAHINAGNAIFPEWTNQTAVLDHPATHYFLTHGGWSSCTEALVRGVPMIFWPFTGDQPTNSMQIADIHDCGFELLQIRTGPAKSSAYRKGAEIKIVGTDEAVREEMKHILELSKGSKGELQRTNTQILGQVISDSLGPGGSGDAALTKFGTDVLGLVQ</sequence>
<evidence type="ECO:0000313" key="4">
    <source>
        <dbReference type="Proteomes" id="UP000059188"/>
    </source>
</evidence>
<dbReference type="Proteomes" id="UP000059188">
    <property type="component" value="Unassembled WGS sequence"/>
</dbReference>
<dbReference type="PANTHER" id="PTHR48047">
    <property type="entry name" value="GLYCOSYLTRANSFERASE"/>
    <property type="match status" value="1"/>
</dbReference>
<name>A0A0B7FRP5_THACB</name>
<dbReference type="OrthoDB" id="5835829at2759"/>